<name>A0ACB8QG43_9AGAM</name>
<sequence>MDRPRSCPSSQNVVSLLQPSPAPTGPAMDRPRAPSLPGTWPASTSNLSQSSISSFHTASYTTASGGEHIPSEPSSPSPAASFSHPADATVYHDASEAVQSPKTNRGSISCFSDIDGLAGMYGGTDEGSKEACVAPDAAALLSTSNSAHPECPPSPAASRTSRRRSGASPDVWAAAAADTNRMPSWASRSSRVTLPMHPTVADMTPRSAQSDLADISSCSSDEQLSPVTPYYPYHPCDEADLRARAIQGERDATLRLLESTDPNKSRRRPSSVLLDMLRSTPSPAALPSPSFGFMSPRPDPELPSLTNSLSTFPSTAFTSHSHSNYNNLHNTFGDHQSLPVIVLQEETSPLIHRRADRSALEIDVTRSHSGFAPSGGSPVVVLDLVEPSSPDSAHFTPPTGLITFPSPQSSQLQLDFPRSDELGEDSQGELEFLSTTAEIRSRHLSVLGDDIEDDIRLESLTMSTPHTRRNFLHKFKKIGSKVKRLFSGISLPSRPHLGSTASELVSPSTPSYLVSLQLPQRQGTSPPSRGRVSEDNDNDSVRLPAFTLTDVPQSAPRPSRFATVTPVSQSARRSRRFSMPLMFGRTLSTPPAQTVPATSASMVQLVPSEDRIVRRTILSPAAIAALVSGEGEEGGPFVESERESGPKTAEMRIEPQPQQDAEGARWAAPYAQILSPSRNPAIDEVVQTEATIPKRTSLLA</sequence>
<accession>A0ACB8QG43</accession>
<organism evidence="1 2">
    <name type="scientific">Vararia minispora EC-137</name>
    <dbReference type="NCBI Taxonomy" id="1314806"/>
    <lineage>
        <taxon>Eukaryota</taxon>
        <taxon>Fungi</taxon>
        <taxon>Dikarya</taxon>
        <taxon>Basidiomycota</taxon>
        <taxon>Agaricomycotina</taxon>
        <taxon>Agaricomycetes</taxon>
        <taxon>Russulales</taxon>
        <taxon>Lachnocladiaceae</taxon>
        <taxon>Vararia</taxon>
    </lineage>
</organism>
<gene>
    <name evidence="1" type="ORF">K488DRAFT_87574</name>
</gene>
<reference evidence="1" key="2">
    <citation type="journal article" date="2022" name="New Phytol.">
        <title>Evolutionary transition to the ectomycorrhizal habit in the genomes of a hyperdiverse lineage of mushroom-forming fungi.</title>
        <authorList>
            <person name="Looney B."/>
            <person name="Miyauchi S."/>
            <person name="Morin E."/>
            <person name="Drula E."/>
            <person name="Courty P.E."/>
            <person name="Kohler A."/>
            <person name="Kuo A."/>
            <person name="LaButti K."/>
            <person name="Pangilinan J."/>
            <person name="Lipzen A."/>
            <person name="Riley R."/>
            <person name="Andreopoulos W."/>
            <person name="He G."/>
            <person name="Johnson J."/>
            <person name="Nolan M."/>
            <person name="Tritt A."/>
            <person name="Barry K.W."/>
            <person name="Grigoriev I.V."/>
            <person name="Nagy L.G."/>
            <person name="Hibbett D."/>
            <person name="Henrissat B."/>
            <person name="Matheny P.B."/>
            <person name="Labbe J."/>
            <person name="Martin F.M."/>
        </authorList>
    </citation>
    <scope>NUCLEOTIDE SEQUENCE</scope>
    <source>
        <strain evidence="1">EC-137</strain>
    </source>
</reference>
<evidence type="ECO:0000313" key="2">
    <source>
        <dbReference type="Proteomes" id="UP000814128"/>
    </source>
</evidence>
<dbReference type="Proteomes" id="UP000814128">
    <property type="component" value="Unassembled WGS sequence"/>
</dbReference>
<protein>
    <submittedName>
        <fullName evidence="1">Uncharacterized protein</fullName>
    </submittedName>
</protein>
<keyword evidence="2" id="KW-1185">Reference proteome</keyword>
<evidence type="ECO:0000313" key="1">
    <source>
        <dbReference type="EMBL" id="KAI0030668.1"/>
    </source>
</evidence>
<proteinExistence type="predicted"/>
<reference evidence="1" key="1">
    <citation type="submission" date="2021-02" db="EMBL/GenBank/DDBJ databases">
        <authorList>
            <consortium name="DOE Joint Genome Institute"/>
            <person name="Ahrendt S."/>
            <person name="Looney B.P."/>
            <person name="Miyauchi S."/>
            <person name="Morin E."/>
            <person name="Drula E."/>
            <person name="Courty P.E."/>
            <person name="Chicoki N."/>
            <person name="Fauchery L."/>
            <person name="Kohler A."/>
            <person name="Kuo A."/>
            <person name="Labutti K."/>
            <person name="Pangilinan J."/>
            <person name="Lipzen A."/>
            <person name="Riley R."/>
            <person name="Andreopoulos W."/>
            <person name="He G."/>
            <person name="Johnson J."/>
            <person name="Barry K.W."/>
            <person name="Grigoriev I.V."/>
            <person name="Nagy L."/>
            <person name="Hibbett D."/>
            <person name="Henrissat B."/>
            <person name="Matheny P.B."/>
            <person name="Labbe J."/>
            <person name="Martin F."/>
        </authorList>
    </citation>
    <scope>NUCLEOTIDE SEQUENCE</scope>
    <source>
        <strain evidence="1">EC-137</strain>
    </source>
</reference>
<comment type="caution">
    <text evidence="1">The sequence shown here is derived from an EMBL/GenBank/DDBJ whole genome shotgun (WGS) entry which is preliminary data.</text>
</comment>
<dbReference type="EMBL" id="MU273611">
    <property type="protein sequence ID" value="KAI0030668.1"/>
    <property type="molecule type" value="Genomic_DNA"/>
</dbReference>